<keyword evidence="1" id="KW-0472">Membrane</keyword>
<feature type="transmembrane region" description="Helical" evidence="1">
    <location>
        <begin position="63"/>
        <end position="81"/>
    </location>
</feature>
<feature type="transmembrane region" description="Helical" evidence="1">
    <location>
        <begin position="30"/>
        <end position="51"/>
    </location>
</feature>
<comment type="caution">
    <text evidence="2">The sequence shown here is derived from an EMBL/GenBank/DDBJ whole genome shotgun (WGS) entry which is preliminary data.</text>
</comment>
<feature type="transmembrane region" description="Helical" evidence="1">
    <location>
        <begin position="124"/>
        <end position="143"/>
    </location>
</feature>
<feature type="transmembrane region" description="Helical" evidence="1">
    <location>
        <begin position="150"/>
        <end position="168"/>
    </location>
</feature>
<keyword evidence="1" id="KW-0812">Transmembrane</keyword>
<gene>
    <name evidence="2" type="ORF">B1A_09602</name>
</gene>
<name>T1AMA0_9ZZZZ</name>
<protein>
    <submittedName>
        <fullName evidence="2">Uncharacterized protein</fullName>
    </submittedName>
</protein>
<accession>T1AMA0</accession>
<organism evidence="2">
    <name type="scientific">mine drainage metagenome</name>
    <dbReference type="NCBI Taxonomy" id="410659"/>
    <lineage>
        <taxon>unclassified sequences</taxon>
        <taxon>metagenomes</taxon>
        <taxon>ecological metagenomes</taxon>
    </lineage>
</organism>
<dbReference type="EMBL" id="AUZX01006850">
    <property type="protein sequence ID" value="EQD61741.1"/>
    <property type="molecule type" value="Genomic_DNA"/>
</dbReference>
<reference evidence="2" key="1">
    <citation type="submission" date="2013-08" db="EMBL/GenBank/DDBJ databases">
        <authorList>
            <person name="Mendez C."/>
            <person name="Richter M."/>
            <person name="Ferrer M."/>
            <person name="Sanchez J."/>
        </authorList>
    </citation>
    <scope>NUCLEOTIDE SEQUENCE</scope>
</reference>
<evidence type="ECO:0000256" key="1">
    <source>
        <dbReference type="SAM" id="Phobius"/>
    </source>
</evidence>
<proteinExistence type="predicted"/>
<dbReference type="AlphaFoldDB" id="T1AMA0"/>
<evidence type="ECO:0000313" key="2">
    <source>
        <dbReference type="EMBL" id="EQD61741.1"/>
    </source>
</evidence>
<keyword evidence="1" id="KW-1133">Transmembrane helix</keyword>
<feature type="transmembrane region" description="Helical" evidence="1">
    <location>
        <begin position="102"/>
        <end position="118"/>
    </location>
</feature>
<feature type="transmembrane region" description="Helical" evidence="1">
    <location>
        <begin position="174"/>
        <end position="198"/>
    </location>
</feature>
<sequence length="205" mass="22048">MTDVNRALAEIATIRSQVARAMEFRGYGPVTLAGTGALAVLAAALQTTLISQPALHPLEYLKLWVGTAALSLALIAVETVSRVRRSHSTLALPMLRSAGEEFVPALVAGLLITVAIARDSTRDIWMLPGLWQVIFSLGVFASCRLLPRPMFAVGLWYLTSGLVLLAHANCSCTLSPWAMGIPFGVGQVVVAAVLWFGYRETHEFS</sequence>
<reference evidence="2" key="2">
    <citation type="journal article" date="2014" name="ISME J.">
        <title>Microbial stratification in low pH oxic and suboxic macroscopic growths along an acid mine drainage.</title>
        <authorList>
            <person name="Mendez-Garcia C."/>
            <person name="Mesa V."/>
            <person name="Sprenger R.R."/>
            <person name="Richter M."/>
            <person name="Diez M.S."/>
            <person name="Solano J."/>
            <person name="Bargiela R."/>
            <person name="Golyshina O.V."/>
            <person name="Manteca A."/>
            <person name="Ramos J.L."/>
            <person name="Gallego J.R."/>
            <person name="Llorente I."/>
            <person name="Martins Dos Santos V.A."/>
            <person name="Jensen O.N."/>
            <person name="Pelaez A.I."/>
            <person name="Sanchez J."/>
            <person name="Ferrer M."/>
        </authorList>
    </citation>
    <scope>NUCLEOTIDE SEQUENCE</scope>
</reference>